<evidence type="ECO:0000259" key="1">
    <source>
        <dbReference type="Pfam" id="PF17107"/>
    </source>
</evidence>
<keyword evidence="3" id="KW-1185">Reference proteome</keyword>
<proteinExistence type="predicted"/>
<gene>
    <name evidence="2" type="ORF">G7Y89_g706</name>
</gene>
<dbReference type="Pfam" id="PF17107">
    <property type="entry name" value="SesA"/>
    <property type="match status" value="1"/>
</dbReference>
<evidence type="ECO:0000313" key="2">
    <source>
        <dbReference type="EMBL" id="KAF4637350.1"/>
    </source>
</evidence>
<dbReference type="EMBL" id="JAAMPI010000025">
    <property type="protein sequence ID" value="KAF4637350.1"/>
    <property type="molecule type" value="Genomic_DNA"/>
</dbReference>
<comment type="caution">
    <text evidence="2">The sequence shown here is derived from an EMBL/GenBank/DDBJ whole genome shotgun (WGS) entry which is preliminary data.</text>
</comment>
<dbReference type="OrthoDB" id="674604at2759"/>
<accession>A0A8H4WA58</accession>
<protein>
    <recommendedName>
        <fullName evidence="1">NACHT-NTPase and P-loop NTPases N-terminal domain-containing protein</fullName>
    </recommendedName>
</protein>
<dbReference type="InterPro" id="IPR031352">
    <property type="entry name" value="SesA"/>
</dbReference>
<evidence type="ECO:0000313" key="3">
    <source>
        <dbReference type="Proteomes" id="UP000566819"/>
    </source>
</evidence>
<reference evidence="2 3" key="1">
    <citation type="submission" date="2020-03" db="EMBL/GenBank/DDBJ databases">
        <title>Draft Genome Sequence of Cudoniella acicularis.</title>
        <authorList>
            <person name="Buettner E."/>
            <person name="Kellner H."/>
        </authorList>
    </citation>
    <scope>NUCLEOTIDE SEQUENCE [LARGE SCALE GENOMIC DNA]</scope>
    <source>
        <strain evidence="2 3">DSM 108380</strain>
    </source>
</reference>
<dbReference type="AlphaFoldDB" id="A0A8H4WA58"/>
<name>A0A8H4WA58_9HELO</name>
<sequence>MSGTEAAFVVGLISGVISIIEATKTVYNAAKDAKGQPEAFRQVAARLPLVIEILRSATERMQSLNETAQEALEPILESCKAKAENLKKIFQKVARKDDDKWYDRYKKALGTLGKGDEWGEHCYIARLELVGGMRGETT</sequence>
<organism evidence="2 3">
    <name type="scientific">Cudoniella acicularis</name>
    <dbReference type="NCBI Taxonomy" id="354080"/>
    <lineage>
        <taxon>Eukaryota</taxon>
        <taxon>Fungi</taxon>
        <taxon>Dikarya</taxon>
        <taxon>Ascomycota</taxon>
        <taxon>Pezizomycotina</taxon>
        <taxon>Leotiomycetes</taxon>
        <taxon>Helotiales</taxon>
        <taxon>Tricladiaceae</taxon>
        <taxon>Cudoniella</taxon>
    </lineage>
</organism>
<dbReference type="Proteomes" id="UP000566819">
    <property type="component" value="Unassembled WGS sequence"/>
</dbReference>
<feature type="domain" description="NACHT-NTPase and P-loop NTPases N-terminal" evidence="1">
    <location>
        <begin position="13"/>
        <end position="116"/>
    </location>
</feature>